<evidence type="ECO:0000256" key="3">
    <source>
        <dbReference type="SAM" id="SignalP"/>
    </source>
</evidence>
<feature type="signal peptide" evidence="3">
    <location>
        <begin position="1"/>
        <end position="28"/>
    </location>
</feature>
<feature type="chain" id="PRO_5045759284" description="Secreted protein" evidence="3">
    <location>
        <begin position="29"/>
        <end position="113"/>
    </location>
</feature>
<feature type="transmembrane region" description="Helical" evidence="2">
    <location>
        <begin position="82"/>
        <end position="102"/>
    </location>
</feature>
<name>A0ABT0TBB2_9CORY</name>
<dbReference type="Proteomes" id="UP001203579">
    <property type="component" value="Unassembled WGS sequence"/>
</dbReference>
<feature type="compositionally biased region" description="Low complexity" evidence="1">
    <location>
        <begin position="27"/>
        <end position="51"/>
    </location>
</feature>
<evidence type="ECO:0000256" key="2">
    <source>
        <dbReference type="SAM" id="Phobius"/>
    </source>
</evidence>
<keyword evidence="2" id="KW-0472">Membrane</keyword>
<gene>
    <name evidence="4" type="ORF">M5J06_09610</name>
</gene>
<dbReference type="RefSeq" id="WP_250224525.1">
    <property type="nucleotide sequence ID" value="NZ_JAMFTR010000008.1"/>
</dbReference>
<keyword evidence="5" id="KW-1185">Reference proteome</keyword>
<accession>A0ABT0TBB2</accession>
<sequence length="113" mass="11410">MKATRFASLVTAAALSTASLVSAPAAGAEEAVAPTAQTTQTAQGSSAQGTAHNEPDPSNPDPDMAVMPKTPWLRILEGSSQGPAGVIIAILFGIVSIGLAAYKEFGDYLPKLG</sequence>
<evidence type="ECO:0000313" key="5">
    <source>
        <dbReference type="Proteomes" id="UP001203579"/>
    </source>
</evidence>
<dbReference type="EMBL" id="JAMKFF010000008">
    <property type="protein sequence ID" value="MCL8494380.1"/>
    <property type="molecule type" value="Genomic_DNA"/>
</dbReference>
<comment type="caution">
    <text evidence="4">The sequence shown here is derived from an EMBL/GenBank/DDBJ whole genome shotgun (WGS) entry which is preliminary data.</text>
</comment>
<proteinExistence type="predicted"/>
<protein>
    <recommendedName>
        <fullName evidence="6">Secreted protein</fullName>
    </recommendedName>
</protein>
<keyword evidence="2" id="KW-0812">Transmembrane</keyword>
<feature type="region of interest" description="Disordered" evidence="1">
    <location>
        <begin position="27"/>
        <end position="67"/>
    </location>
</feature>
<organism evidence="4 5">
    <name type="scientific">Corynebacterium intestinale</name>
    <dbReference type="NCBI Taxonomy" id="2943492"/>
    <lineage>
        <taxon>Bacteria</taxon>
        <taxon>Bacillati</taxon>
        <taxon>Actinomycetota</taxon>
        <taxon>Actinomycetes</taxon>
        <taxon>Mycobacteriales</taxon>
        <taxon>Corynebacteriaceae</taxon>
        <taxon>Corynebacterium</taxon>
    </lineage>
</organism>
<keyword evidence="3" id="KW-0732">Signal</keyword>
<evidence type="ECO:0000256" key="1">
    <source>
        <dbReference type="SAM" id="MobiDB-lite"/>
    </source>
</evidence>
<evidence type="ECO:0008006" key="6">
    <source>
        <dbReference type="Google" id="ProtNLM"/>
    </source>
</evidence>
<keyword evidence="2" id="KW-1133">Transmembrane helix</keyword>
<evidence type="ECO:0000313" key="4">
    <source>
        <dbReference type="EMBL" id="MCL8494380.1"/>
    </source>
</evidence>
<reference evidence="4 5" key="1">
    <citation type="submission" date="2022-05" db="EMBL/GenBank/DDBJ databases">
        <title>Corynebacterium sp. B5-R-101 sp. nov., isolated from human feces.</title>
        <authorList>
            <person name="Shamsuzzaman M."/>
            <person name="Dahal R.H."/>
        </authorList>
    </citation>
    <scope>NUCLEOTIDE SEQUENCE [LARGE SCALE GENOMIC DNA]</scope>
    <source>
        <strain evidence="4 5">B5-R-101</strain>
    </source>
</reference>